<proteinExistence type="predicted"/>
<dbReference type="AlphaFoldDB" id="A0A543E2U4"/>
<evidence type="ECO:0000313" key="3">
    <source>
        <dbReference type="Proteomes" id="UP000315677"/>
    </source>
</evidence>
<reference evidence="2 3" key="1">
    <citation type="submission" date="2019-06" db="EMBL/GenBank/DDBJ databases">
        <title>Sequencing the genomes of 1000 actinobacteria strains.</title>
        <authorList>
            <person name="Klenk H.-P."/>
        </authorList>
    </citation>
    <scope>NUCLEOTIDE SEQUENCE [LARGE SCALE GENOMIC DNA]</scope>
    <source>
        <strain evidence="2 3">DSM 45301</strain>
    </source>
</reference>
<keyword evidence="1" id="KW-1277">Toxin-antitoxin system</keyword>
<dbReference type="Pfam" id="PF05016">
    <property type="entry name" value="ParE_toxin"/>
    <property type="match status" value="1"/>
</dbReference>
<organism evidence="2 3">
    <name type="scientific">Pseudonocardia kunmingensis</name>
    <dbReference type="NCBI Taxonomy" id="630975"/>
    <lineage>
        <taxon>Bacteria</taxon>
        <taxon>Bacillati</taxon>
        <taxon>Actinomycetota</taxon>
        <taxon>Actinomycetes</taxon>
        <taxon>Pseudonocardiales</taxon>
        <taxon>Pseudonocardiaceae</taxon>
        <taxon>Pseudonocardia</taxon>
    </lineage>
</organism>
<dbReference type="SUPFAM" id="SSF143011">
    <property type="entry name" value="RelE-like"/>
    <property type="match status" value="1"/>
</dbReference>
<name>A0A543E2U4_9PSEU</name>
<dbReference type="Gene3D" id="3.30.2310.20">
    <property type="entry name" value="RelE-like"/>
    <property type="match status" value="1"/>
</dbReference>
<evidence type="ECO:0000256" key="1">
    <source>
        <dbReference type="ARBA" id="ARBA00022649"/>
    </source>
</evidence>
<dbReference type="InterPro" id="IPR035093">
    <property type="entry name" value="RelE/ParE_toxin_dom_sf"/>
</dbReference>
<gene>
    <name evidence="2" type="ORF">FB558_2702</name>
</gene>
<dbReference type="EMBL" id="VFPA01000001">
    <property type="protein sequence ID" value="TQM15906.1"/>
    <property type="molecule type" value="Genomic_DNA"/>
</dbReference>
<accession>A0A543E2U4</accession>
<dbReference type="RefSeq" id="WP_142052386.1">
    <property type="nucleotide sequence ID" value="NZ_VFPA01000001.1"/>
</dbReference>
<dbReference type="InterPro" id="IPR007712">
    <property type="entry name" value="RelE/ParE_toxin"/>
</dbReference>
<dbReference type="Proteomes" id="UP000315677">
    <property type="component" value="Unassembled WGS sequence"/>
</dbReference>
<protein>
    <submittedName>
        <fullName evidence="2">mRNA interferase RelE/StbE</fullName>
    </submittedName>
</protein>
<evidence type="ECO:0000313" key="2">
    <source>
        <dbReference type="EMBL" id="TQM15906.1"/>
    </source>
</evidence>
<comment type="caution">
    <text evidence="2">The sequence shown here is derived from an EMBL/GenBank/DDBJ whole genome shotgun (WGS) entry which is preliminary data.</text>
</comment>
<dbReference type="OrthoDB" id="3692655at2"/>
<keyword evidence="3" id="KW-1185">Reference proteome</keyword>
<sequence>MAKVQLSEEAVEDFQDLDGAAQRVVAKALKKLATDPHLRGQPLGSRARGDLTTFRKLVVGNRDYRIIYRIEPDGSVVVVWVIAKRADSEAYELAMSRLRLHADATVRELAGSLEQVWDR</sequence>